<dbReference type="VEuPathDB" id="VectorBase:LLOJ003897"/>
<name>A0A1B0CHI5_LUTLO</name>
<reference evidence="1" key="1">
    <citation type="submission" date="2020-05" db="UniProtKB">
        <authorList>
            <consortium name="EnsemblMetazoa"/>
        </authorList>
    </citation>
    <scope>IDENTIFICATION</scope>
    <source>
        <strain evidence="1">Jacobina</strain>
    </source>
</reference>
<dbReference type="Proteomes" id="UP000092461">
    <property type="component" value="Unassembled WGS sequence"/>
</dbReference>
<sequence length="150" mass="17046">MSVEKNNYFSSSKTPRIGIIQMGDVEENYLIASSLVFLANWMNGMIHSTQVRRILLEFRNFLHASLPNGPQIRMLLLEVAVPSLNKGVLIETKANRLEAEGGRYKREVSDGEMISSSVLRPRALEVSLKCSQRDVELLQTNWRARVVEEI</sequence>
<accession>A0A1B0CHI5</accession>
<dbReference type="EMBL" id="AJWK01012401">
    <property type="status" value="NOT_ANNOTATED_CDS"/>
    <property type="molecule type" value="Genomic_DNA"/>
</dbReference>
<proteinExistence type="predicted"/>
<dbReference type="AlphaFoldDB" id="A0A1B0CHI5"/>
<dbReference type="EnsemblMetazoa" id="LLOJ003897-RA">
    <property type="protein sequence ID" value="LLOJ003897-PA"/>
    <property type="gene ID" value="LLOJ003897"/>
</dbReference>
<evidence type="ECO:0000313" key="2">
    <source>
        <dbReference type="Proteomes" id="UP000092461"/>
    </source>
</evidence>
<keyword evidence="2" id="KW-1185">Reference proteome</keyword>
<organism evidence="1 2">
    <name type="scientific">Lutzomyia longipalpis</name>
    <name type="common">Sand fly</name>
    <dbReference type="NCBI Taxonomy" id="7200"/>
    <lineage>
        <taxon>Eukaryota</taxon>
        <taxon>Metazoa</taxon>
        <taxon>Ecdysozoa</taxon>
        <taxon>Arthropoda</taxon>
        <taxon>Hexapoda</taxon>
        <taxon>Insecta</taxon>
        <taxon>Pterygota</taxon>
        <taxon>Neoptera</taxon>
        <taxon>Endopterygota</taxon>
        <taxon>Diptera</taxon>
        <taxon>Nematocera</taxon>
        <taxon>Psychodoidea</taxon>
        <taxon>Psychodidae</taxon>
        <taxon>Lutzomyia</taxon>
        <taxon>Lutzomyia</taxon>
    </lineage>
</organism>
<protein>
    <submittedName>
        <fullName evidence="1">Uncharacterized protein</fullName>
    </submittedName>
</protein>
<evidence type="ECO:0000313" key="1">
    <source>
        <dbReference type="EnsemblMetazoa" id="LLOJ003897-PA"/>
    </source>
</evidence>